<accession>A0A411Z3U0</accession>
<dbReference type="Proteomes" id="UP000284547">
    <property type="component" value="Unassembled WGS sequence"/>
</dbReference>
<gene>
    <name evidence="1" type="ORF">D1012_07440</name>
</gene>
<reference evidence="1 2" key="1">
    <citation type="submission" date="2018-08" db="EMBL/GenBank/DDBJ databases">
        <title>Flavobacterium tibetense sp. nov., isolated from a wetland YonghuCo on Tibetan Plateau.</title>
        <authorList>
            <person name="Phurbu D."/>
            <person name="Lu H."/>
            <person name="Xing P."/>
        </authorList>
    </citation>
    <scope>NUCLEOTIDE SEQUENCE [LARGE SCALE GENOMIC DNA]</scope>
    <source>
        <strain evidence="1 2">DJC</strain>
    </source>
</reference>
<proteinExistence type="predicted"/>
<protein>
    <submittedName>
        <fullName evidence="1">Uncharacterized protein</fullName>
    </submittedName>
</protein>
<dbReference type="EMBL" id="QWEY01000003">
    <property type="protein sequence ID" value="RGP37738.1"/>
    <property type="molecule type" value="Genomic_DNA"/>
</dbReference>
<dbReference type="AlphaFoldDB" id="A0A411Z3U0"/>
<comment type="caution">
    <text evidence="1">The sequence shown here is derived from an EMBL/GenBank/DDBJ whole genome shotgun (WGS) entry which is preliminary data.</text>
</comment>
<organism evidence="1 2">
    <name type="scientific">Pseudotabrizicola alkalilacus</name>
    <dbReference type="NCBI Taxonomy" id="2305252"/>
    <lineage>
        <taxon>Bacteria</taxon>
        <taxon>Pseudomonadati</taxon>
        <taxon>Pseudomonadota</taxon>
        <taxon>Alphaproteobacteria</taxon>
        <taxon>Rhodobacterales</taxon>
        <taxon>Paracoccaceae</taxon>
        <taxon>Pseudotabrizicola</taxon>
    </lineage>
</organism>
<evidence type="ECO:0000313" key="1">
    <source>
        <dbReference type="EMBL" id="RGP37738.1"/>
    </source>
</evidence>
<evidence type="ECO:0000313" key="2">
    <source>
        <dbReference type="Proteomes" id="UP000284547"/>
    </source>
</evidence>
<name>A0A411Z3U0_9RHOB</name>
<keyword evidence="2" id="KW-1185">Reference proteome</keyword>
<sequence length="62" mass="6507">MPLNGPGCDRQSLTRSGALARNEALRPDIITIDGGSTDFGRFGADGDLHSALWAPRPGEMAP</sequence>